<dbReference type="AlphaFoldDB" id="A0A6M1SV74"/>
<dbReference type="RefSeq" id="WP_165141691.1">
    <property type="nucleotide sequence ID" value="NZ_JAALLT010000003.1"/>
</dbReference>
<name>A0A6M1SV74_9BACT</name>
<feature type="domain" description="Type 9 secretion system plug protein N-terminal" evidence="1">
    <location>
        <begin position="60"/>
        <end position="184"/>
    </location>
</feature>
<evidence type="ECO:0000313" key="3">
    <source>
        <dbReference type="Proteomes" id="UP000473278"/>
    </source>
</evidence>
<dbReference type="Pfam" id="PF17116">
    <property type="entry name" value="T9SS_plug_1st"/>
    <property type="match status" value="1"/>
</dbReference>
<sequence length="439" mass="51344">MLNRIELITSSFLISILLLLLIFGCTSLETGSREVNNRQRSPEFQNRFTISQQKAPPREIQSVQLYRKGSMQSAPIITLNSSEKLSLEFDHLGEGTKQFRLTVSHRSKNWEESPLPPDFYLTGFSEVYFSNASKSFSQRPSYFHYTYEFPNSQLNFKASGNYLLSVYDYNNNELLFTLPFFVTENQGSLDTRVETLYVRRDDLRPEDQPFSRYRYPDFVEFPQFDLSYMYVQNQFWGRYRVVENSDTATPEVVNFHLSRDRAFLGNYEFNALDLRSLRADGQQILEVQQGEIPPKVILRRDIQSFDVKPGFAPDGRFGIPLDNRSASYANVQFRLETSGMVSGDENIFLLGDFNNWTINNDNRMQYNVESDLWEGQAFIKEGEYAYKYVMVKNGNIDDLSLDRGFQRTGQNYVTFVYYKDPTRNYDRLLKVEQTQSRSF</sequence>
<dbReference type="Proteomes" id="UP000473278">
    <property type="component" value="Unassembled WGS sequence"/>
</dbReference>
<organism evidence="2 3">
    <name type="scientific">Halalkalibaculum roseum</name>
    <dbReference type="NCBI Taxonomy" id="2709311"/>
    <lineage>
        <taxon>Bacteria</taxon>
        <taxon>Pseudomonadati</taxon>
        <taxon>Balneolota</taxon>
        <taxon>Balneolia</taxon>
        <taxon>Balneolales</taxon>
        <taxon>Balneolaceae</taxon>
        <taxon>Halalkalibaculum</taxon>
    </lineage>
</organism>
<evidence type="ECO:0000313" key="2">
    <source>
        <dbReference type="EMBL" id="NGP76870.1"/>
    </source>
</evidence>
<proteinExistence type="predicted"/>
<dbReference type="InterPro" id="IPR014756">
    <property type="entry name" value="Ig_E-set"/>
</dbReference>
<dbReference type="InterPro" id="IPR031345">
    <property type="entry name" value="T9SS_Plug_N"/>
</dbReference>
<dbReference type="EMBL" id="JAALLT010000003">
    <property type="protein sequence ID" value="NGP76870.1"/>
    <property type="molecule type" value="Genomic_DNA"/>
</dbReference>
<reference evidence="2 3" key="1">
    <citation type="submission" date="2020-02" db="EMBL/GenBank/DDBJ databases">
        <title>Balneolaceae bacterium YR4-1, complete genome.</title>
        <authorList>
            <person name="Li Y."/>
            <person name="Wu S."/>
        </authorList>
    </citation>
    <scope>NUCLEOTIDE SEQUENCE [LARGE SCALE GENOMIC DNA]</scope>
    <source>
        <strain evidence="2 3">YR4-1</strain>
    </source>
</reference>
<dbReference type="PROSITE" id="PS51257">
    <property type="entry name" value="PROKAR_LIPOPROTEIN"/>
    <property type="match status" value="1"/>
</dbReference>
<protein>
    <submittedName>
        <fullName evidence="2">DUF5103 domain-containing protein</fullName>
    </submittedName>
</protein>
<evidence type="ECO:0000259" key="1">
    <source>
        <dbReference type="Pfam" id="PF17116"/>
    </source>
</evidence>
<dbReference type="Gene3D" id="2.60.40.10">
    <property type="entry name" value="Immunoglobulins"/>
    <property type="match status" value="1"/>
</dbReference>
<comment type="caution">
    <text evidence="2">The sequence shown here is derived from an EMBL/GenBank/DDBJ whole genome shotgun (WGS) entry which is preliminary data.</text>
</comment>
<keyword evidence="3" id="KW-1185">Reference proteome</keyword>
<accession>A0A6M1SV74</accession>
<dbReference type="InterPro" id="IPR013783">
    <property type="entry name" value="Ig-like_fold"/>
</dbReference>
<dbReference type="SUPFAM" id="SSF81296">
    <property type="entry name" value="E set domains"/>
    <property type="match status" value="1"/>
</dbReference>
<gene>
    <name evidence="2" type="ORF">G3570_09515</name>
</gene>